<feature type="signal peptide" evidence="2">
    <location>
        <begin position="1"/>
        <end position="17"/>
    </location>
</feature>
<dbReference type="AlphaFoldDB" id="A0A2G5TTA2"/>
<reference evidence="4" key="1">
    <citation type="submission" date="2017-10" db="EMBL/GenBank/DDBJ databases">
        <title>Rapid genome shrinkage in a self-fertile nematode reveals novel sperm competition proteins.</title>
        <authorList>
            <person name="Yin D."/>
            <person name="Schwarz E.M."/>
            <person name="Thomas C.G."/>
            <person name="Felde R.L."/>
            <person name="Korf I.F."/>
            <person name="Cutter A.D."/>
            <person name="Schartner C.M."/>
            <person name="Ralston E.J."/>
            <person name="Meyer B.J."/>
            <person name="Haag E.S."/>
        </authorList>
    </citation>
    <scope>NUCLEOTIDE SEQUENCE [LARGE SCALE GENOMIC DNA]</scope>
    <source>
        <strain evidence="4">JU1422</strain>
    </source>
</reference>
<comment type="caution">
    <text evidence="3">The sequence shown here is derived from an EMBL/GenBank/DDBJ whole genome shotgun (WGS) entry which is preliminary data.</text>
</comment>
<dbReference type="OrthoDB" id="5908313at2759"/>
<keyword evidence="2" id="KW-0732">Signal</keyword>
<name>A0A2G5TTA2_9PELO</name>
<keyword evidence="4" id="KW-1185">Reference proteome</keyword>
<evidence type="ECO:0000313" key="4">
    <source>
        <dbReference type="Proteomes" id="UP000230233"/>
    </source>
</evidence>
<evidence type="ECO:0000256" key="2">
    <source>
        <dbReference type="SAM" id="SignalP"/>
    </source>
</evidence>
<proteinExistence type="predicted"/>
<dbReference type="Proteomes" id="UP000230233">
    <property type="component" value="Chromosome V"/>
</dbReference>
<evidence type="ECO:0000256" key="1">
    <source>
        <dbReference type="SAM" id="MobiDB-lite"/>
    </source>
</evidence>
<gene>
    <name evidence="3" type="primary">Cnig_chr_V.g21728</name>
    <name evidence="3" type="ORF">B9Z55_021728</name>
</gene>
<protein>
    <recommendedName>
        <fullName evidence="5">DUF281 domain-containing protein</fullName>
    </recommendedName>
</protein>
<organism evidence="3 4">
    <name type="scientific">Caenorhabditis nigoni</name>
    <dbReference type="NCBI Taxonomy" id="1611254"/>
    <lineage>
        <taxon>Eukaryota</taxon>
        <taxon>Metazoa</taxon>
        <taxon>Ecdysozoa</taxon>
        <taxon>Nematoda</taxon>
        <taxon>Chromadorea</taxon>
        <taxon>Rhabditida</taxon>
        <taxon>Rhabditina</taxon>
        <taxon>Rhabditomorpha</taxon>
        <taxon>Rhabditoidea</taxon>
        <taxon>Rhabditidae</taxon>
        <taxon>Peloderinae</taxon>
        <taxon>Caenorhabditis</taxon>
    </lineage>
</organism>
<dbReference type="EMBL" id="PDUG01000005">
    <property type="protein sequence ID" value="PIC30517.1"/>
    <property type="molecule type" value="Genomic_DNA"/>
</dbReference>
<sequence>MILIFTSILFLLGKTNAQINCARCTDYKNLSLPIGSSSPEVELVVNNFYLDNGCKMANFKCVVVKTGCTTAAYISNSNTGEELAIYETSKTESIGGNVTCVAAASSGIGWRFNGVQPLFNCKTFCPSDGAGEAPADLTFPPEETTTTEKPSAGGCKVE</sequence>
<accession>A0A2G5TTA2</accession>
<feature type="compositionally biased region" description="Low complexity" evidence="1">
    <location>
        <begin position="138"/>
        <end position="150"/>
    </location>
</feature>
<feature type="chain" id="PRO_5013909040" description="DUF281 domain-containing protein" evidence="2">
    <location>
        <begin position="18"/>
        <end position="158"/>
    </location>
</feature>
<evidence type="ECO:0000313" key="3">
    <source>
        <dbReference type="EMBL" id="PIC30517.1"/>
    </source>
</evidence>
<evidence type="ECO:0008006" key="5">
    <source>
        <dbReference type="Google" id="ProtNLM"/>
    </source>
</evidence>
<feature type="region of interest" description="Disordered" evidence="1">
    <location>
        <begin position="132"/>
        <end position="158"/>
    </location>
</feature>